<dbReference type="PRINTS" id="PR00455">
    <property type="entry name" value="HTHTETR"/>
</dbReference>
<dbReference type="SUPFAM" id="SSF46689">
    <property type="entry name" value="Homeodomain-like"/>
    <property type="match status" value="1"/>
</dbReference>
<dbReference type="RefSeq" id="WP_114127372.1">
    <property type="nucleotide sequence ID" value="NZ_QOUI01000009.1"/>
</dbReference>
<keyword evidence="7" id="KW-1185">Reference proteome</keyword>
<evidence type="ECO:0000259" key="5">
    <source>
        <dbReference type="PROSITE" id="PS50977"/>
    </source>
</evidence>
<evidence type="ECO:0000313" key="6">
    <source>
        <dbReference type="EMBL" id="RCK68746.1"/>
    </source>
</evidence>
<accession>A0A367YS82</accession>
<dbReference type="InterPro" id="IPR050109">
    <property type="entry name" value="HTH-type_TetR-like_transc_reg"/>
</dbReference>
<dbReference type="GO" id="GO:0003700">
    <property type="term" value="F:DNA-binding transcription factor activity"/>
    <property type="evidence" value="ECO:0007669"/>
    <property type="project" value="TreeGrafter"/>
</dbReference>
<feature type="domain" description="HTH tetR-type" evidence="5">
    <location>
        <begin position="5"/>
        <end position="65"/>
    </location>
</feature>
<dbReference type="Pfam" id="PF00440">
    <property type="entry name" value="TetR_N"/>
    <property type="match status" value="1"/>
</dbReference>
<dbReference type="InterPro" id="IPR041479">
    <property type="entry name" value="TetR_CgmR_C"/>
</dbReference>
<feature type="DNA-binding region" description="H-T-H motif" evidence="4">
    <location>
        <begin position="28"/>
        <end position="47"/>
    </location>
</feature>
<evidence type="ECO:0000256" key="1">
    <source>
        <dbReference type="ARBA" id="ARBA00023015"/>
    </source>
</evidence>
<proteinExistence type="predicted"/>
<gene>
    <name evidence="6" type="ORF">DT076_14265</name>
</gene>
<name>A0A367YS82_9ACTN</name>
<evidence type="ECO:0000256" key="4">
    <source>
        <dbReference type="PROSITE-ProRule" id="PRU00335"/>
    </source>
</evidence>
<evidence type="ECO:0000313" key="7">
    <source>
        <dbReference type="Proteomes" id="UP000252770"/>
    </source>
</evidence>
<evidence type="ECO:0000256" key="3">
    <source>
        <dbReference type="ARBA" id="ARBA00023163"/>
    </source>
</evidence>
<dbReference type="InterPro" id="IPR001647">
    <property type="entry name" value="HTH_TetR"/>
</dbReference>
<dbReference type="AlphaFoldDB" id="A0A367YS82"/>
<organism evidence="6 7">
    <name type="scientific">Desertihabitans brevis</name>
    <dbReference type="NCBI Taxonomy" id="2268447"/>
    <lineage>
        <taxon>Bacteria</taxon>
        <taxon>Bacillati</taxon>
        <taxon>Actinomycetota</taxon>
        <taxon>Actinomycetes</taxon>
        <taxon>Propionibacteriales</taxon>
        <taxon>Propionibacteriaceae</taxon>
        <taxon>Desertihabitans</taxon>
    </lineage>
</organism>
<keyword evidence="2 4" id="KW-0238">DNA-binding</keyword>
<dbReference type="PANTHER" id="PTHR30055:SF234">
    <property type="entry name" value="HTH-TYPE TRANSCRIPTIONAL REGULATOR BETI"/>
    <property type="match status" value="1"/>
</dbReference>
<dbReference type="Gene3D" id="1.10.357.10">
    <property type="entry name" value="Tetracycline Repressor, domain 2"/>
    <property type="match status" value="1"/>
</dbReference>
<dbReference type="PANTHER" id="PTHR30055">
    <property type="entry name" value="HTH-TYPE TRANSCRIPTIONAL REGULATOR RUTR"/>
    <property type="match status" value="1"/>
</dbReference>
<dbReference type="PROSITE" id="PS50977">
    <property type="entry name" value="HTH_TETR_2"/>
    <property type="match status" value="1"/>
</dbReference>
<dbReference type="InterPro" id="IPR009057">
    <property type="entry name" value="Homeodomain-like_sf"/>
</dbReference>
<keyword evidence="3" id="KW-0804">Transcription</keyword>
<reference evidence="6 7" key="1">
    <citation type="submission" date="2018-07" db="EMBL/GenBank/DDBJ databases">
        <title>Desertimonas flava gen. nov. sp. nov.</title>
        <authorList>
            <person name="Liu S."/>
        </authorList>
    </citation>
    <scope>NUCLEOTIDE SEQUENCE [LARGE SCALE GENOMIC DNA]</scope>
    <source>
        <strain evidence="6 7">16Sb5-5</strain>
    </source>
</reference>
<evidence type="ECO:0000256" key="2">
    <source>
        <dbReference type="ARBA" id="ARBA00023125"/>
    </source>
</evidence>
<dbReference type="Proteomes" id="UP000252770">
    <property type="component" value="Unassembled WGS sequence"/>
</dbReference>
<protein>
    <submittedName>
        <fullName evidence="6">TetR/AcrR family transcriptional regulator</fullName>
    </submittedName>
</protein>
<sequence>MARPPAARAKVLDAFARVLIEDGERSATIDAVAARAGVTKGGLLYHFASREALVDGLLERLEELGREDVAAMRSAPEGPVQYYLRTSDVSSSDEFSDLVMAAMRLTQDAGTRARAQLRRLEARWLEVLTEEIGDPARARLVLLVGDGLYWHQMMARGGGASQLRAILPVVEELLG</sequence>
<dbReference type="Pfam" id="PF17937">
    <property type="entry name" value="TetR_C_28"/>
    <property type="match status" value="1"/>
</dbReference>
<comment type="caution">
    <text evidence="6">The sequence shown here is derived from an EMBL/GenBank/DDBJ whole genome shotgun (WGS) entry which is preliminary data.</text>
</comment>
<keyword evidence="1" id="KW-0805">Transcription regulation</keyword>
<dbReference type="EMBL" id="QOUI01000009">
    <property type="protein sequence ID" value="RCK68746.1"/>
    <property type="molecule type" value="Genomic_DNA"/>
</dbReference>
<dbReference type="GO" id="GO:0000976">
    <property type="term" value="F:transcription cis-regulatory region binding"/>
    <property type="evidence" value="ECO:0007669"/>
    <property type="project" value="TreeGrafter"/>
</dbReference>